<dbReference type="GO" id="GO:0005886">
    <property type="term" value="C:plasma membrane"/>
    <property type="evidence" value="ECO:0007669"/>
    <property type="project" value="TreeGrafter"/>
</dbReference>
<dbReference type="EMBL" id="CP002282">
    <property type="protein sequence ID" value="ADO84208.1"/>
    <property type="molecule type" value="Genomic_DNA"/>
</dbReference>
<evidence type="ECO:0000256" key="2">
    <source>
        <dbReference type="ARBA" id="ARBA00010350"/>
    </source>
</evidence>
<keyword evidence="4 6" id="KW-1133">Transmembrane helix</keyword>
<comment type="similarity">
    <text evidence="2 6">Belongs to the BI1 family.</text>
</comment>
<evidence type="ECO:0000256" key="1">
    <source>
        <dbReference type="ARBA" id="ARBA00004141"/>
    </source>
</evidence>
<geneLocation type="plasmid" evidence="7 8">
    <name>pILYOP01</name>
</geneLocation>
<dbReference type="RefSeq" id="WP_013388867.1">
    <property type="nucleotide sequence ID" value="NC_014633.1"/>
</dbReference>
<dbReference type="AlphaFoldDB" id="E3HDM2"/>
<protein>
    <submittedName>
        <fullName evidence="7">Uncharacterized protein</fullName>
    </submittedName>
</protein>
<evidence type="ECO:0000256" key="4">
    <source>
        <dbReference type="ARBA" id="ARBA00022989"/>
    </source>
</evidence>
<feature type="transmembrane region" description="Helical" evidence="6">
    <location>
        <begin position="58"/>
        <end position="75"/>
    </location>
</feature>
<keyword evidence="3 6" id="KW-0812">Transmembrane</keyword>
<organism evidence="7 8">
    <name type="scientific">Ilyobacter polytropus (strain ATCC 51220 / DSM 2926 / LMG 16218 / CuHBu1)</name>
    <dbReference type="NCBI Taxonomy" id="572544"/>
    <lineage>
        <taxon>Bacteria</taxon>
        <taxon>Fusobacteriati</taxon>
        <taxon>Fusobacteriota</taxon>
        <taxon>Fusobacteriia</taxon>
        <taxon>Fusobacteriales</taxon>
        <taxon>Fusobacteriaceae</taxon>
        <taxon>Ilyobacter</taxon>
    </lineage>
</organism>
<dbReference type="Pfam" id="PF01027">
    <property type="entry name" value="Bax1-I"/>
    <property type="match status" value="1"/>
</dbReference>
<dbReference type="InterPro" id="IPR006214">
    <property type="entry name" value="Bax_inhibitor_1-related"/>
</dbReference>
<feature type="transmembrane region" description="Helical" evidence="6">
    <location>
        <begin position="167"/>
        <end position="186"/>
    </location>
</feature>
<dbReference type="PANTHER" id="PTHR23291:SF50">
    <property type="entry name" value="PROTEIN LIFEGUARD 4"/>
    <property type="match status" value="1"/>
</dbReference>
<evidence type="ECO:0000256" key="6">
    <source>
        <dbReference type="RuleBase" id="RU004379"/>
    </source>
</evidence>
<evidence type="ECO:0000256" key="3">
    <source>
        <dbReference type="ARBA" id="ARBA00022692"/>
    </source>
</evidence>
<accession>E3HDM2</accession>
<proteinExistence type="inferred from homology"/>
<gene>
    <name evidence="7" type="ordered locus">Ilyop_2449</name>
</gene>
<feature type="transmembrane region" description="Helical" evidence="6">
    <location>
        <begin position="207"/>
        <end position="227"/>
    </location>
</feature>
<feature type="transmembrane region" description="Helical" evidence="6">
    <location>
        <begin position="87"/>
        <end position="106"/>
    </location>
</feature>
<keyword evidence="5 6" id="KW-0472">Membrane</keyword>
<dbReference type="HOGENOM" id="CLU_058671_1_0_0"/>
<dbReference type="CDD" id="cd10432">
    <property type="entry name" value="BI-1-like_bacterial"/>
    <property type="match status" value="1"/>
</dbReference>
<reference evidence="7 8" key="1">
    <citation type="journal article" date="2010" name="Stand. Genomic Sci.">
        <title>Complete genome sequence of Ilyobacter polytropus type strain (CuHbu1).</title>
        <authorList>
            <person name="Sikorski J."/>
            <person name="Chertkov O."/>
            <person name="Lapidus A."/>
            <person name="Nolan M."/>
            <person name="Lucas S."/>
            <person name="Del Rio T.G."/>
            <person name="Tice H."/>
            <person name="Cheng J.F."/>
            <person name="Tapia R."/>
            <person name="Han C."/>
            <person name="Goodwin L."/>
            <person name="Pitluck S."/>
            <person name="Liolios K."/>
            <person name="Ivanova N."/>
            <person name="Mavromatis K."/>
            <person name="Mikhailova N."/>
            <person name="Pati A."/>
            <person name="Chen A."/>
            <person name="Palaniappan K."/>
            <person name="Land M."/>
            <person name="Hauser L."/>
            <person name="Chang Y.J."/>
            <person name="Jeffries C.D."/>
            <person name="Brambilla E."/>
            <person name="Yasawong M."/>
            <person name="Rohde M."/>
            <person name="Pukall R."/>
            <person name="Spring S."/>
            <person name="Goker M."/>
            <person name="Woyke T."/>
            <person name="Bristow J."/>
            <person name="Eisen J.A."/>
            <person name="Markowitz V."/>
            <person name="Hugenholtz P."/>
            <person name="Kyrpides N.C."/>
            <person name="Klenk H.P."/>
        </authorList>
    </citation>
    <scope>NUCLEOTIDE SEQUENCE [LARGE SCALE GENOMIC DNA]</scope>
    <source>
        <strain evidence="8">ATCC 51220 / DSM 2926 / LMG 16218 / CuHBu1</strain>
        <plasmid evidence="8">pILYOP01</plasmid>
    </source>
</reference>
<comment type="subcellular location">
    <subcellularLocation>
        <location evidence="1">Membrane</location>
        <topology evidence="1">Multi-pass membrane protein</topology>
    </subcellularLocation>
</comment>
<evidence type="ECO:0000313" key="7">
    <source>
        <dbReference type="EMBL" id="ADO84208.1"/>
    </source>
</evidence>
<feature type="transmembrane region" description="Helical" evidence="6">
    <location>
        <begin position="112"/>
        <end position="131"/>
    </location>
</feature>
<evidence type="ECO:0000256" key="5">
    <source>
        <dbReference type="ARBA" id="ARBA00023136"/>
    </source>
</evidence>
<feature type="transmembrane region" description="Helical" evidence="6">
    <location>
        <begin position="27"/>
        <end position="46"/>
    </location>
</feature>
<keyword evidence="8" id="KW-1185">Reference proteome</keyword>
<dbReference type="OrthoDB" id="9793828at2"/>
<dbReference type="Proteomes" id="UP000006875">
    <property type="component" value="Plasmid pILYOP01"/>
</dbReference>
<dbReference type="KEGG" id="ipo:Ilyop_2449"/>
<name>E3HDM2_ILYPC</name>
<evidence type="ECO:0000313" key="8">
    <source>
        <dbReference type="Proteomes" id="UP000006875"/>
    </source>
</evidence>
<keyword evidence="7" id="KW-0614">Plasmid</keyword>
<feature type="transmembrane region" description="Helical" evidence="6">
    <location>
        <begin position="143"/>
        <end position="161"/>
    </location>
</feature>
<dbReference type="PANTHER" id="PTHR23291">
    <property type="entry name" value="BAX INHIBITOR-RELATED"/>
    <property type="match status" value="1"/>
</dbReference>
<sequence>MDERMQNRSYISTEEIDQLVTKKIAGVFGWMVLGLFVTLATSIFTLTNPVLLNLAYKYMFAFIIGELALVFILSMRVYHMSTAKSRALFLFYSALNGITLSLIAIVYTGVSILYTFAGAMAIFLIMAIYGYTTKEDLSKFGNLLKVGLISLIIVSVVNIFLKSPTLYWIISYMGVLIFIGLIGYDVNRIKNNITVAVSQDISVVDKVSIIGALALYLDFINLFLYLLRIFGKKR</sequence>